<keyword evidence="6 9" id="KW-1133">Transmembrane helix</keyword>
<dbReference type="AlphaFoldDB" id="A0A2M8R1E8"/>
<dbReference type="PANTHER" id="PTHR35011:SF10">
    <property type="entry name" value="TRAP TRANSPORTER SMALL PERMEASE PROTEIN"/>
    <property type="match status" value="1"/>
</dbReference>
<dbReference type="Pfam" id="PF04290">
    <property type="entry name" value="DctQ"/>
    <property type="match status" value="1"/>
</dbReference>
<evidence type="ECO:0000313" key="12">
    <source>
        <dbReference type="Proteomes" id="UP000231194"/>
    </source>
</evidence>
<evidence type="ECO:0000256" key="5">
    <source>
        <dbReference type="ARBA" id="ARBA00022692"/>
    </source>
</evidence>
<evidence type="ECO:0000256" key="2">
    <source>
        <dbReference type="ARBA" id="ARBA00022448"/>
    </source>
</evidence>
<gene>
    <name evidence="11" type="ORF">CVM73_29520</name>
</gene>
<dbReference type="PANTHER" id="PTHR35011">
    <property type="entry name" value="2,3-DIKETO-L-GULONATE TRAP TRANSPORTER SMALL PERMEASE PROTEIN YIAM"/>
    <property type="match status" value="1"/>
</dbReference>
<dbReference type="GO" id="GO:0005886">
    <property type="term" value="C:plasma membrane"/>
    <property type="evidence" value="ECO:0007669"/>
    <property type="project" value="UniProtKB-SubCell"/>
</dbReference>
<keyword evidence="5 9" id="KW-0812">Transmembrane</keyword>
<dbReference type="EMBL" id="PGVG01000033">
    <property type="protein sequence ID" value="PJG51664.1"/>
    <property type="molecule type" value="Genomic_DNA"/>
</dbReference>
<dbReference type="GO" id="GO:0022857">
    <property type="term" value="F:transmembrane transporter activity"/>
    <property type="evidence" value="ECO:0007669"/>
    <property type="project" value="UniProtKB-UniRule"/>
</dbReference>
<evidence type="ECO:0000256" key="8">
    <source>
        <dbReference type="ARBA" id="ARBA00038436"/>
    </source>
</evidence>
<keyword evidence="12" id="KW-1185">Reference proteome</keyword>
<evidence type="ECO:0000256" key="7">
    <source>
        <dbReference type="ARBA" id="ARBA00023136"/>
    </source>
</evidence>
<keyword evidence="4 9" id="KW-0997">Cell inner membrane</keyword>
<evidence type="ECO:0000259" key="10">
    <source>
        <dbReference type="Pfam" id="PF04290"/>
    </source>
</evidence>
<name>A0A2M8R1E8_9BRAD</name>
<organism evidence="11 12">
    <name type="scientific">Bradyrhizobium forestalis</name>
    <dbReference type="NCBI Taxonomy" id="1419263"/>
    <lineage>
        <taxon>Bacteria</taxon>
        <taxon>Pseudomonadati</taxon>
        <taxon>Pseudomonadota</taxon>
        <taxon>Alphaproteobacteria</taxon>
        <taxon>Hyphomicrobiales</taxon>
        <taxon>Nitrobacteraceae</taxon>
        <taxon>Bradyrhizobium</taxon>
    </lineage>
</organism>
<dbReference type="Proteomes" id="UP000231194">
    <property type="component" value="Unassembled WGS sequence"/>
</dbReference>
<feature type="domain" description="Tripartite ATP-independent periplasmic transporters DctQ component" evidence="10">
    <location>
        <begin position="51"/>
        <end position="178"/>
    </location>
</feature>
<evidence type="ECO:0000256" key="9">
    <source>
        <dbReference type="RuleBase" id="RU369079"/>
    </source>
</evidence>
<reference evidence="11 12" key="1">
    <citation type="submission" date="2017-11" db="EMBL/GenBank/DDBJ databases">
        <title>Bradyrhizobium forestalis sp. nov., an efficient nitrogen-fixing bacterium isolated from nodules of forest legume species in the Amazon.</title>
        <authorList>
            <person name="Costa E.M."/>
            <person name="Guimaraes A."/>
            <person name="Carvalho T.S."/>
            <person name="Rodrigues T.L."/>
            <person name="Ribeiro P.R.A."/>
            <person name="Lebbe L."/>
            <person name="Willems A."/>
            <person name="Moreira F.M.S."/>
        </authorList>
    </citation>
    <scope>NUCLEOTIDE SEQUENCE [LARGE SCALE GENOMIC DNA]</scope>
    <source>
        <strain evidence="11 12">INPA54B</strain>
    </source>
</reference>
<evidence type="ECO:0000256" key="4">
    <source>
        <dbReference type="ARBA" id="ARBA00022519"/>
    </source>
</evidence>
<dbReference type="InterPro" id="IPR007387">
    <property type="entry name" value="TRAP_DctQ"/>
</dbReference>
<feature type="transmembrane region" description="Helical" evidence="9">
    <location>
        <begin position="32"/>
        <end position="52"/>
    </location>
</feature>
<comment type="subcellular location">
    <subcellularLocation>
        <location evidence="1 9">Cell inner membrane</location>
        <topology evidence="1 9">Multi-pass membrane protein</topology>
    </subcellularLocation>
</comment>
<keyword evidence="7 9" id="KW-0472">Membrane</keyword>
<comment type="similarity">
    <text evidence="8 9">Belongs to the TRAP transporter small permease family.</text>
</comment>
<feature type="transmembrane region" description="Helical" evidence="9">
    <location>
        <begin position="154"/>
        <end position="177"/>
    </location>
</feature>
<keyword evidence="2 9" id="KW-0813">Transport</keyword>
<evidence type="ECO:0000256" key="1">
    <source>
        <dbReference type="ARBA" id="ARBA00004429"/>
    </source>
</evidence>
<protein>
    <recommendedName>
        <fullName evidence="9">TRAP transporter small permease protein</fullName>
    </recommendedName>
</protein>
<accession>A0A2M8R1E8</accession>
<comment type="function">
    <text evidence="9">Part of the tripartite ATP-independent periplasmic (TRAP) transport system.</text>
</comment>
<proteinExistence type="inferred from homology"/>
<dbReference type="OrthoDB" id="7159137at2"/>
<evidence type="ECO:0000256" key="3">
    <source>
        <dbReference type="ARBA" id="ARBA00022475"/>
    </source>
</evidence>
<feature type="transmembrane region" description="Helical" evidence="9">
    <location>
        <begin position="110"/>
        <end position="129"/>
    </location>
</feature>
<sequence>MSAHGIDLGHSAAVTAARPGSPVGRIARAMTLLNRAIVVLCSIALIVASTILSYSVAARYFFNAATYWQDEAAVFLLVGATFLSTAFVQAGRGHIGIEALTGYLSKRGNAIRMLVVDTTSLLFCCFFAWKSWTLFHEAWVDGQVSGSTWAPPLWIPYSMMSLGMTLMTLQIALQLAASLDAWRSK</sequence>
<dbReference type="GO" id="GO:0015740">
    <property type="term" value="P:C4-dicarboxylate transport"/>
    <property type="evidence" value="ECO:0007669"/>
    <property type="project" value="TreeGrafter"/>
</dbReference>
<comment type="caution">
    <text evidence="11">The sequence shown here is derived from an EMBL/GenBank/DDBJ whole genome shotgun (WGS) entry which is preliminary data.</text>
</comment>
<evidence type="ECO:0000256" key="6">
    <source>
        <dbReference type="ARBA" id="ARBA00022989"/>
    </source>
</evidence>
<keyword evidence="3" id="KW-1003">Cell membrane</keyword>
<evidence type="ECO:0000313" key="11">
    <source>
        <dbReference type="EMBL" id="PJG51664.1"/>
    </source>
</evidence>
<feature type="transmembrane region" description="Helical" evidence="9">
    <location>
        <begin position="72"/>
        <end position="90"/>
    </location>
</feature>
<dbReference type="InterPro" id="IPR055348">
    <property type="entry name" value="DctQ"/>
</dbReference>
<comment type="subunit">
    <text evidence="9">The complex comprises the extracytoplasmic solute receptor protein and the two transmembrane proteins.</text>
</comment>
<dbReference type="RefSeq" id="WP_100235284.1">
    <property type="nucleotide sequence ID" value="NZ_PGVG01000033.1"/>
</dbReference>